<feature type="region of interest" description="Disordered" evidence="1">
    <location>
        <begin position="1"/>
        <end position="94"/>
    </location>
</feature>
<evidence type="ECO:0000313" key="2">
    <source>
        <dbReference type="EMBL" id="KAK3235682.1"/>
    </source>
</evidence>
<proteinExistence type="predicted"/>
<protein>
    <submittedName>
        <fullName evidence="2">Uncharacterized protein</fullName>
    </submittedName>
</protein>
<dbReference type="EMBL" id="LGRX02035246">
    <property type="protein sequence ID" value="KAK3235682.1"/>
    <property type="molecule type" value="Genomic_DNA"/>
</dbReference>
<reference evidence="2 3" key="1">
    <citation type="journal article" date="2015" name="Genome Biol. Evol.">
        <title>Comparative Genomics of a Bacterivorous Green Alga Reveals Evolutionary Causalities and Consequences of Phago-Mixotrophic Mode of Nutrition.</title>
        <authorList>
            <person name="Burns J.A."/>
            <person name="Paasch A."/>
            <person name="Narechania A."/>
            <person name="Kim E."/>
        </authorList>
    </citation>
    <scope>NUCLEOTIDE SEQUENCE [LARGE SCALE GENOMIC DNA]</scope>
    <source>
        <strain evidence="2 3">PLY_AMNH</strain>
    </source>
</reference>
<organism evidence="2 3">
    <name type="scientific">Cymbomonas tetramitiformis</name>
    <dbReference type="NCBI Taxonomy" id="36881"/>
    <lineage>
        <taxon>Eukaryota</taxon>
        <taxon>Viridiplantae</taxon>
        <taxon>Chlorophyta</taxon>
        <taxon>Pyramimonadophyceae</taxon>
        <taxon>Pyramimonadales</taxon>
        <taxon>Pyramimonadaceae</taxon>
        <taxon>Cymbomonas</taxon>
    </lineage>
</organism>
<feature type="compositionally biased region" description="Polar residues" evidence="1">
    <location>
        <begin position="67"/>
        <end position="83"/>
    </location>
</feature>
<feature type="compositionally biased region" description="Low complexity" evidence="1">
    <location>
        <begin position="31"/>
        <end position="52"/>
    </location>
</feature>
<gene>
    <name evidence="2" type="ORF">CYMTET_54125</name>
</gene>
<evidence type="ECO:0000313" key="3">
    <source>
        <dbReference type="Proteomes" id="UP001190700"/>
    </source>
</evidence>
<keyword evidence="3" id="KW-1185">Reference proteome</keyword>
<evidence type="ECO:0000256" key="1">
    <source>
        <dbReference type="SAM" id="MobiDB-lite"/>
    </source>
</evidence>
<name>A0AAE0BFW7_9CHLO</name>
<sequence length="108" mass="11306">MDRAWEDRIEETEDDATRAGHGCGMQGSGGTQTEQSGQASDASGPSPAASSQHLIVQDILAEGDDLSSPSTEHGVWTQEQGQASPKRAMSLAEERVADLMGEHRLGGG</sequence>
<comment type="caution">
    <text evidence="2">The sequence shown here is derived from an EMBL/GenBank/DDBJ whole genome shotgun (WGS) entry which is preliminary data.</text>
</comment>
<dbReference type="AlphaFoldDB" id="A0AAE0BFW7"/>
<feature type="compositionally biased region" description="Gly residues" evidence="1">
    <location>
        <begin position="21"/>
        <end position="30"/>
    </location>
</feature>
<dbReference type="Proteomes" id="UP001190700">
    <property type="component" value="Unassembled WGS sequence"/>
</dbReference>
<accession>A0AAE0BFW7</accession>